<dbReference type="PANTHER" id="PTHR48090:SF7">
    <property type="entry name" value="RFBJ PROTEIN"/>
    <property type="match status" value="1"/>
</dbReference>
<evidence type="ECO:0000313" key="3">
    <source>
        <dbReference type="EMBL" id="MWG36299.1"/>
    </source>
</evidence>
<feature type="domain" description="Glycosyltransferase 2-like" evidence="2">
    <location>
        <begin position="123"/>
        <end position="246"/>
    </location>
</feature>
<dbReference type="AlphaFoldDB" id="A0A6B0GRM5"/>
<reference evidence="3 4" key="1">
    <citation type="submission" date="2019-12" db="EMBL/GenBank/DDBJ databases">
        <title>Halocatena pleomorpha gen. nov. sp. nov., an extremely halophilic archaeon of family Halobacteriaceae isolated from saltpan soil.</title>
        <authorList>
            <person name="Pal Y."/>
            <person name="Verma A."/>
            <person name="Krishnamurthi S."/>
            <person name="Kumar P."/>
        </authorList>
    </citation>
    <scope>NUCLEOTIDE SEQUENCE [LARGE SCALE GENOMIC DNA]</scope>
    <source>
        <strain evidence="3 4">JCM 16495</strain>
    </source>
</reference>
<name>A0A6B0GRM5_9EURY</name>
<proteinExistence type="predicted"/>
<dbReference type="RefSeq" id="WP_158205960.1">
    <property type="nucleotide sequence ID" value="NZ_WSZK01000034.1"/>
</dbReference>
<protein>
    <submittedName>
        <fullName evidence="3">Glycosyltransferase</fullName>
    </submittedName>
</protein>
<keyword evidence="3" id="KW-0808">Transferase</keyword>
<keyword evidence="1" id="KW-0472">Membrane</keyword>
<dbReference type="OrthoDB" id="11098at2157"/>
<feature type="transmembrane region" description="Helical" evidence="1">
    <location>
        <begin position="353"/>
        <end position="376"/>
    </location>
</feature>
<feature type="transmembrane region" description="Helical" evidence="1">
    <location>
        <begin position="388"/>
        <end position="412"/>
    </location>
</feature>
<dbReference type="InterPro" id="IPR050256">
    <property type="entry name" value="Glycosyltransferase_2"/>
</dbReference>
<keyword evidence="1" id="KW-1133">Transmembrane helix</keyword>
<dbReference type="CDD" id="cd04179">
    <property type="entry name" value="DPM_DPG-synthase_like"/>
    <property type="match status" value="1"/>
</dbReference>
<evidence type="ECO:0000256" key="1">
    <source>
        <dbReference type="SAM" id="Phobius"/>
    </source>
</evidence>
<organism evidence="3 4">
    <name type="scientific">Halomarina oriensis</name>
    <dbReference type="NCBI Taxonomy" id="671145"/>
    <lineage>
        <taxon>Archaea</taxon>
        <taxon>Methanobacteriati</taxon>
        <taxon>Methanobacteriota</taxon>
        <taxon>Stenosarchaea group</taxon>
        <taxon>Halobacteria</taxon>
        <taxon>Halobacteriales</taxon>
        <taxon>Natronomonadaceae</taxon>
        <taxon>Halomarina</taxon>
    </lineage>
</organism>
<keyword evidence="4" id="KW-1185">Reference proteome</keyword>
<accession>A0A6B0GRM5</accession>
<dbReference type="SUPFAM" id="SSF53448">
    <property type="entry name" value="Nucleotide-diphospho-sugar transferases"/>
    <property type="match status" value="1"/>
</dbReference>
<evidence type="ECO:0000313" key="4">
    <source>
        <dbReference type="Proteomes" id="UP000451471"/>
    </source>
</evidence>
<dbReference type="GO" id="GO:0016740">
    <property type="term" value="F:transferase activity"/>
    <property type="evidence" value="ECO:0007669"/>
    <property type="project" value="UniProtKB-KW"/>
</dbReference>
<dbReference type="Gene3D" id="3.90.550.10">
    <property type="entry name" value="Spore Coat Polysaccharide Biosynthesis Protein SpsA, Chain A"/>
    <property type="match status" value="1"/>
</dbReference>
<dbReference type="Proteomes" id="UP000451471">
    <property type="component" value="Unassembled WGS sequence"/>
</dbReference>
<dbReference type="InterPro" id="IPR001173">
    <property type="entry name" value="Glyco_trans_2-like"/>
</dbReference>
<dbReference type="EMBL" id="WSZK01000034">
    <property type="protein sequence ID" value="MWG36299.1"/>
    <property type="molecule type" value="Genomic_DNA"/>
</dbReference>
<keyword evidence="1" id="KW-0812">Transmembrane</keyword>
<comment type="caution">
    <text evidence="3">The sequence shown here is derived from an EMBL/GenBank/DDBJ whole genome shotgun (WGS) entry which is preliminary data.</text>
</comment>
<dbReference type="PANTHER" id="PTHR48090">
    <property type="entry name" value="UNDECAPRENYL-PHOSPHATE 4-DEOXY-4-FORMAMIDO-L-ARABINOSE TRANSFERASE-RELATED"/>
    <property type="match status" value="1"/>
</dbReference>
<evidence type="ECO:0000259" key="2">
    <source>
        <dbReference type="Pfam" id="PF00535"/>
    </source>
</evidence>
<gene>
    <name evidence="3" type="ORF">GQS65_17725</name>
</gene>
<dbReference type="Pfam" id="PF00535">
    <property type="entry name" value="Glycos_transf_2"/>
    <property type="match status" value="1"/>
</dbReference>
<sequence length="419" mass="45362">MSEELAGVRGQKPLLARLAVGLIATGENDERVLHELFWAATNDQEVYVTYSTQPVPAVVEFARRAGGVVIDPHDWTGDIDTIERQFVEAIRVRTDRPVVVHREHRYTGSDSLRGRVGISDTVVAVPAYNEAGSIADVVENALAVVDTVVVVDDGSEDDTALVAERAGATVVSHDRNEGYGGALRTAFRTAAELGAEHLVTLDADGQHDPRDIPRLVDRLGEKKADIVIGSRYADGGGSDCPRYRRVGLWVINTLTNLSLGFWRSDVRIHDTQSGFRAYNARAIGELATSPNVGDGMGASIDILYHAHHHNYTIEEVGTAISYAVEKGSTFGPVSHGYTLVRNIFRTVERDRPLSVLGVPGFVTILLGLVLGYSAVTTFSRAGTVPVELGLLATFSLMMGFLACFTAVILHALHTYFDPV</sequence>
<dbReference type="InterPro" id="IPR029044">
    <property type="entry name" value="Nucleotide-diphossugar_trans"/>
</dbReference>